<evidence type="ECO:0000313" key="1">
    <source>
        <dbReference type="EMBL" id="CAC5387999.1"/>
    </source>
</evidence>
<dbReference type="AlphaFoldDB" id="A0A6J8BYZ5"/>
<protein>
    <submittedName>
        <fullName evidence="1">Uncharacterized protein</fullName>
    </submittedName>
</protein>
<dbReference type="EMBL" id="CACVKT020004112">
    <property type="protein sequence ID" value="CAC5387999.1"/>
    <property type="molecule type" value="Genomic_DNA"/>
</dbReference>
<dbReference type="OrthoDB" id="6323588at2759"/>
<keyword evidence="2" id="KW-1185">Reference proteome</keyword>
<gene>
    <name evidence="1" type="ORF">MCOR_23285</name>
</gene>
<evidence type="ECO:0000313" key="2">
    <source>
        <dbReference type="Proteomes" id="UP000507470"/>
    </source>
</evidence>
<name>A0A6J8BYZ5_MYTCO</name>
<dbReference type="Proteomes" id="UP000507470">
    <property type="component" value="Unassembled WGS sequence"/>
</dbReference>
<organism evidence="1 2">
    <name type="scientific">Mytilus coruscus</name>
    <name type="common">Sea mussel</name>
    <dbReference type="NCBI Taxonomy" id="42192"/>
    <lineage>
        <taxon>Eukaryota</taxon>
        <taxon>Metazoa</taxon>
        <taxon>Spiralia</taxon>
        <taxon>Lophotrochozoa</taxon>
        <taxon>Mollusca</taxon>
        <taxon>Bivalvia</taxon>
        <taxon>Autobranchia</taxon>
        <taxon>Pteriomorphia</taxon>
        <taxon>Mytilida</taxon>
        <taxon>Mytiloidea</taxon>
        <taxon>Mytilidae</taxon>
        <taxon>Mytilinae</taxon>
        <taxon>Mytilus</taxon>
    </lineage>
</organism>
<sequence length="164" mass="19258">MLLSCLQSLIEDYPVIVPEIKHEIISTMMVENFFSLMRDRVVTPDTHEFAVSFSSVCLELMKKTHLCHIYTSRIQILTTNAQKDWCLLKAAVKMPKEIKITEADRTLLDDYRKKYLQSVKQFSIRQQNTKFKAGTLPLYAHQKETQSVDTIDFEKLLIDKKRNW</sequence>
<accession>A0A6J8BYZ5</accession>
<proteinExistence type="predicted"/>
<reference evidence="1 2" key="1">
    <citation type="submission" date="2020-06" db="EMBL/GenBank/DDBJ databases">
        <authorList>
            <person name="Li R."/>
            <person name="Bekaert M."/>
        </authorList>
    </citation>
    <scope>NUCLEOTIDE SEQUENCE [LARGE SCALE GENOMIC DNA]</scope>
    <source>
        <strain evidence="2">wild</strain>
    </source>
</reference>